<evidence type="ECO:0000313" key="7">
    <source>
        <dbReference type="Proteomes" id="UP000000663"/>
    </source>
</evidence>
<dbReference type="InterPro" id="IPR019533">
    <property type="entry name" value="Peptidase_S26"/>
</dbReference>
<gene>
    <name evidence="6" type="ORF">RCIX1118</name>
</gene>
<dbReference type="SUPFAM" id="SSF51306">
    <property type="entry name" value="LexA/Signal peptidase"/>
    <property type="match status" value="1"/>
</dbReference>
<keyword evidence="7" id="KW-1185">Reference proteome</keyword>
<dbReference type="EC" id="3.4.-.-" evidence="6"/>
<dbReference type="CDD" id="cd06530">
    <property type="entry name" value="S26_SPase_I"/>
    <property type="match status" value="1"/>
</dbReference>
<keyword evidence="3 5" id="KW-1133">Transmembrane helix</keyword>
<evidence type="ECO:0000256" key="1">
    <source>
        <dbReference type="ARBA" id="ARBA00004370"/>
    </source>
</evidence>
<dbReference type="AlphaFoldDB" id="Q0W5B5"/>
<comment type="subcellular location">
    <subcellularLocation>
        <location evidence="1">Membrane</location>
    </subcellularLocation>
</comment>
<dbReference type="InterPro" id="IPR036286">
    <property type="entry name" value="LexA/Signal_pep-like_sf"/>
</dbReference>
<dbReference type="Proteomes" id="UP000000663">
    <property type="component" value="Chromosome"/>
</dbReference>
<dbReference type="GO" id="GO:0006465">
    <property type="term" value="P:signal peptide processing"/>
    <property type="evidence" value="ECO:0007669"/>
    <property type="project" value="InterPro"/>
</dbReference>
<reference evidence="6 7" key="1">
    <citation type="journal article" date="2006" name="Science">
        <title>Genome of rice cluster I archaea -- the key methane producers in the rice rhizosphere.</title>
        <authorList>
            <person name="Erkel C."/>
            <person name="Kube M."/>
            <person name="Reinhardt R."/>
            <person name="Liesack W."/>
        </authorList>
    </citation>
    <scope>NUCLEOTIDE SEQUENCE [LARGE SCALE GENOMIC DNA]</scope>
    <source>
        <strain evidence="7">DSM 22066 / NBRC 105507 / MRE50</strain>
    </source>
</reference>
<sequence>MEPRSSRGLAAIFMSKDFWIELAKDLAFTAGFVLVLVGLLYAYSGVWPPMVAVEGHSMLPNLKPDDLIIMQSLDRASVTTYNEAVDRGYKAFNDFGDVIVFKPMGDSTVTPVIHRAMYYVEEGQPMWTGGPPAPHSGYITQGDNNYLYDQSSPISQNQPVKKEWVLGVSQFRIPYLGKLRTLLGV</sequence>
<keyword evidence="6" id="KW-0378">Hydrolase</keyword>
<evidence type="ECO:0000256" key="5">
    <source>
        <dbReference type="SAM" id="Phobius"/>
    </source>
</evidence>
<keyword evidence="2 5" id="KW-0812">Transmembrane</keyword>
<dbReference type="eggNOG" id="arCOG01739">
    <property type="taxonomic scope" value="Archaea"/>
</dbReference>
<evidence type="ECO:0000256" key="3">
    <source>
        <dbReference type="ARBA" id="ARBA00022989"/>
    </source>
</evidence>
<evidence type="ECO:0000256" key="4">
    <source>
        <dbReference type="ARBA" id="ARBA00023136"/>
    </source>
</evidence>
<dbReference type="GO" id="GO:0004252">
    <property type="term" value="F:serine-type endopeptidase activity"/>
    <property type="evidence" value="ECO:0007669"/>
    <property type="project" value="InterPro"/>
</dbReference>
<dbReference type="STRING" id="351160.RCIX1118"/>
<dbReference type="GO" id="GO:0016020">
    <property type="term" value="C:membrane"/>
    <property type="evidence" value="ECO:0007669"/>
    <property type="project" value="UniProtKB-SubCell"/>
</dbReference>
<dbReference type="InterPro" id="IPR001733">
    <property type="entry name" value="Peptidase_S26B"/>
</dbReference>
<proteinExistence type="predicted"/>
<dbReference type="RefSeq" id="WP_012036098.1">
    <property type="nucleotide sequence ID" value="NC_009464.1"/>
</dbReference>
<protein>
    <submittedName>
        <fullName evidence="6">Signal sequence peptidase</fullName>
        <ecNumber evidence="6">3.4.-.-</ecNumber>
    </submittedName>
</protein>
<dbReference type="EMBL" id="AM114193">
    <property type="protein sequence ID" value="CAJ36428.1"/>
    <property type="molecule type" value="Genomic_DNA"/>
</dbReference>
<dbReference type="PANTHER" id="PTHR10806:SF6">
    <property type="entry name" value="SIGNAL PEPTIDASE COMPLEX CATALYTIC SUBUNIT SEC11"/>
    <property type="match status" value="1"/>
</dbReference>
<feature type="transmembrane region" description="Helical" evidence="5">
    <location>
        <begin position="26"/>
        <end position="43"/>
    </location>
</feature>
<dbReference type="KEGG" id="rci:RCIX1118"/>
<name>Q0W5B5_METAR</name>
<dbReference type="PANTHER" id="PTHR10806">
    <property type="entry name" value="SIGNAL PEPTIDASE COMPLEX CATALYTIC SUBUNIT SEC11"/>
    <property type="match status" value="1"/>
</dbReference>
<evidence type="ECO:0000256" key="2">
    <source>
        <dbReference type="ARBA" id="ARBA00022692"/>
    </source>
</evidence>
<dbReference type="MEROPS" id="S26.017"/>
<keyword evidence="4 5" id="KW-0472">Membrane</keyword>
<dbReference type="GeneID" id="5143698"/>
<organism evidence="6 7">
    <name type="scientific">Methanocella arvoryzae (strain DSM 22066 / NBRC 105507 / MRE50)</name>
    <dbReference type="NCBI Taxonomy" id="351160"/>
    <lineage>
        <taxon>Archaea</taxon>
        <taxon>Methanobacteriati</taxon>
        <taxon>Methanobacteriota</taxon>
        <taxon>Stenosarchaea group</taxon>
        <taxon>Methanomicrobia</taxon>
        <taxon>Methanocellales</taxon>
        <taxon>Methanocellaceae</taxon>
        <taxon>Methanocella</taxon>
    </lineage>
</organism>
<accession>Q0W5B5</accession>
<evidence type="ECO:0000313" key="6">
    <source>
        <dbReference type="EMBL" id="CAJ36428.1"/>
    </source>
</evidence>